<organism evidence="1 2">
    <name type="scientific">Oceanobacillus kimchii</name>
    <dbReference type="NCBI Taxonomy" id="746691"/>
    <lineage>
        <taxon>Bacteria</taxon>
        <taxon>Bacillati</taxon>
        <taxon>Bacillota</taxon>
        <taxon>Bacilli</taxon>
        <taxon>Bacillales</taxon>
        <taxon>Bacillaceae</taxon>
        <taxon>Oceanobacillus</taxon>
    </lineage>
</organism>
<accession>A0ABQ5TH63</accession>
<sequence length="120" mass="13467">MSKGKSIVLGFLVGASVTAGVTLLSTPESGRQLRNRVKDQSMELGNLLYSLKEDSIKLKNQLLRTSKEGAVLVRELTEEMRKSVEDWRDTVEPHQENIHQSLEQIESSIKELESKLNSSN</sequence>
<protein>
    <recommendedName>
        <fullName evidence="3">YtxH domain-containing protein</fullName>
    </recommendedName>
</protein>
<dbReference type="InterPro" id="IPR024623">
    <property type="entry name" value="YtxH"/>
</dbReference>
<dbReference type="RefSeq" id="WP_017796284.1">
    <property type="nucleotide sequence ID" value="NZ_BSKO01000001.1"/>
</dbReference>
<gene>
    <name evidence="1" type="ORF">MACH08_13800</name>
</gene>
<keyword evidence="2" id="KW-1185">Reference proteome</keyword>
<dbReference type="PANTHER" id="PTHR35792:SF3">
    <property type="entry name" value="IG HYPOTHETICAL 17707"/>
    <property type="match status" value="1"/>
</dbReference>
<dbReference type="PANTHER" id="PTHR35792">
    <property type="entry name" value="GENERAL STRESS PROTEIN"/>
    <property type="match status" value="1"/>
</dbReference>
<comment type="caution">
    <text evidence="1">The sequence shown here is derived from an EMBL/GenBank/DDBJ whole genome shotgun (WGS) entry which is preliminary data.</text>
</comment>
<dbReference type="Proteomes" id="UP001275436">
    <property type="component" value="Unassembled WGS sequence"/>
</dbReference>
<proteinExistence type="predicted"/>
<dbReference type="Pfam" id="PF12732">
    <property type="entry name" value="YtxH"/>
    <property type="match status" value="1"/>
</dbReference>
<dbReference type="InterPro" id="IPR052928">
    <property type="entry name" value="Desiccation-related_membrane"/>
</dbReference>
<name>A0ABQ5TH63_9BACI</name>
<reference evidence="1 2" key="1">
    <citation type="submission" date="2023-02" db="EMBL/GenBank/DDBJ databases">
        <title>Oceanobacillus kimchii IFOP_LL358 isolated form Alexandrium catenella lab strain.</title>
        <authorList>
            <person name="Gajardo G."/>
            <person name="Ueki S."/>
            <person name="Maruyama F."/>
        </authorList>
    </citation>
    <scope>NUCLEOTIDE SEQUENCE [LARGE SCALE GENOMIC DNA]</scope>
    <source>
        <strain evidence="1 2">IFOP_LL358</strain>
    </source>
</reference>
<evidence type="ECO:0000313" key="2">
    <source>
        <dbReference type="Proteomes" id="UP001275436"/>
    </source>
</evidence>
<dbReference type="EMBL" id="BSKO01000001">
    <property type="protein sequence ID" value="GLO65596.1"/>
    <property type="molecule type" value="Genomic_DNA"/>
</dbReference>
<evidence type="ECO:0008006" key="3">
    <source>
        <dbReference type="Google" id="ProtNLM"/>
    </source>
</evidence>
<evidence type="ECO:0000313" key="1">
    <source>
        <dbReference type="EMBL" id="GLO65596.1"/>
    </source>
</evidence>